<dbReference type="GO" id="GO:0003924">
    <property type="term" value="F:GTPase activity"/>
    <property type="evidence" value="ECO:0007669"/>
    <property type="project" value="InterPro"/>
</dbReference>
<dbReference type="GO" id="GO:0005525">
    <property type="term" value="F:GTP binding"/>
    <property type="evidence" value="ECO:0007669"/>
    <property type="project" value="UniProtKB-KW"/>
</dbReference>
<accession>A0A7D9HG55</accession>
<comment type="similarity">
    <text evidence="7">Belongs to the small GTPase superfamily. RasD family.</text>
</comment>
<dbReference type="InterPro" id="IPR027417">
    <property type="entry name" value="P-loop_NTPase"/>
</dbReference>
<protein>
    <submittedName>
        <fullName evidence="8">GTP-binding Di-Ras2</fullName>
    </submittedName>
</protein>
<keyword evidence="9" id="KW-1185">Reference proteome</keyword>
<evidence type="ECO:0000256" key="6">
    <source>
        <dbReference type="ARBA" id="ARBA00023288"/>
    </source>
</evidence>
<evidence type="ECO:0000256" key="1">
    <source>
        <dbReference type="ARBA" id="ARBA00004193"/>
    </source>
</evidence>
<dbReference type="Proteomes" id="UP001152795">
    <property type="component" value="Unassembled WGS sequence"/>
</dbReference>
<evidence type="ECO:0000313" key="8">
    <source>
        <dbReference type="EMBL" id="CAB3981645.1"/>
    </source>
</evidence>
<dbReference type="PROSITE" id="PS51419">
    <property type="entry name" value="RAB"/>
    <property type="match status" value="1"/>
</dbReference>
<dbReference type="PROSITE" id="PS51421">
    <property type="entry name" value="RAS"/>
    <property type="match status" value="1"/>
</dbReference>
<dbReference type="SMART" id="SM00175">
    <property type="entry name" value="RAB"/>
    <property type="match status" value="1"/>
</dbReference>
<evidence type="ECO:0000256" key="7">
    <source>
        <dbReference type="ARBA" id="ARBA00038061"/>
    </source>
</evidence>
<name>A0A7D9HG55_PARCT</name>
<comment type="subcellular location">
    <subcellularLocation>
        <location evidence="1">Cell membrane</location>
        <topology evidence="1">Lipid-anchor</topology>
    </subcellularLocation>
</comment>
<evidence type="ECO:0000313" key="9">
    <source>
        <dbReference type="Proteomes" id="UP001152795"/>
    </source>
</evidence>
<dbReference type="GO" id="GO:0005886">
    <property type="term" value="C:plasma membrane"/>
    <property type="evidence" value="ECO:0007669"/>
    <property type="project" value="UniProtKB-SubCell"/>
</dbReference>
<keyword evidence="3" id="KW-0488">Methylation</keyword>
<reference evidence="8" key="1">
    <citation type="submission" date="2020-04" db="EMBL/GenBank/DDBJ databases">
        <authorList>
            <person name="Alioto T."/>
            <person name="Alioto T."/>
            <person name="Gomez Garrido J."/>
        </authorList>
    </citation>
    <scope>NUCLEOTIDE SEQUENCE</scope>
    <source>
        <strain evidence="8">A484AB</strain>
    </source>
</reference>
<evidence type="ECO:0000256" key="4">
    <source>
        <dbReference type="ARBA" id="ARBA00023134"/>
    </source>
</evidence>
<proteinExistence type="inferred from homology"/>
<evidence type="ECO:0000256" key="3">
    <source>
        <dbReference type="ARBA" id="ARBA00022481"/>
    </source>
</evidence>
<gene>
    <name evidence="8" type="ORF">PACLA_8A052453</name>
</gene>
<dbReference type="PRINTS" id="PR00449">
    <property type="entry name" value="RASTRNSFRMNG"/>
</dbReference>
<keyword evidence="6" id="KW-0449">Lipoprotein</keyword>
<dbReference type="AlphaFoldDB" id="A0A7D9HG55"/>
<dbReference type="Pfam" id="PF00071">
    <property type="entry name" value="Ras"/>
    <property type="match status" value="1"/>
</dbReference>
<dbReference type="InterPro" id="IPR001806">
    <property type="entry name" value="Small_GTPase"/>
</dbReference>
<dbReference type="InterPro" id="IPR052236">
    <property type="entry name" value="Small_GTPase_RasD"/>
</dbReference>
<dbReference type="NCBIfam" id="TIGR00231">
    <property type="entry name" value="small_GTP"/>
    <property type="match status" value="1"/>
</dbReference>
<dbReference type="Gene3D" id="3.40.50.300">
    <property type="entry name" value="P-loop containing nucleotide triphosphate hydrolases"/>
    <property type="match status" value="1"/>
</dbReference>
<dbReference type="OrthoDB" id="5968470at2759"/>
<dbReference type="InterPro" id="IPR005225">
    <property type="entry name" value="Small_GTP-bd"/>
</dbReference>
<dbReference type="PANTHER" id="PTHR46149">
    <property type="entry name" value="MIP08469P"/>
    <property type="match status" value="1"/>
</dbReference>
<evidence type="ECO:0000256" key="5">
    <source>
        <dbReference type="ARBA" id="ARBA00023136"/>
    </source>
</evidence>
<dbReference type="EMBL" id="CACRXK020000412">
    <property type="protein sequence ID" value="CAB3981645.1"/>
    <property type="molecule type" value="Genomic_DNA"/>
</dbReference>
<organism evidence="8 9">
    <name type="scientific">Paramuricea clavata</name>
    <name type="common">Red gorgonian</name>
    <name type="synonym">Violescent sea-whip</name>
    <dbReference type="NCBI Taxonomy" id="317549"/>
    <lineage>
        <taxon>Eukaryota</taxon>
        <taxon>Metazoa</taxon>
        <taxon>Cnidaria</taxon>
        <taxon>Anthozoa</taxon>
        <taxon>Octocorallia</taxon>
        <taxon>Malacalcyonacea</taxon>
        <taxon>Plexauridae</taxon>
        <taxon>Paramuricea</taxon>
    </lineage>
</organism>
<dbReference type="SMART" id="SM00173">
    <property type="entry name" value="RAS"/>
    <property type="match status" value="1"/>
</dbReference>
<comment type="caution">
    <text evidence="8">The sequence shown here is derived from an EMBL/GenBank/DDBJ whole genome shotgun (WGS) entry which is preliminary data.</text>
</comment>
<dbReference type="SMART" id="SM00174">
    <property type="entry name" value="RHO"/>
    <property type="match status" value="1"/>
</dbReference>
<keyword evidence="4" id="KW-0547">Nucleotide-binding</keyword>
<keyword evidence="4" id="KW-0342">GTP-binding</keyword>
<evidence type="ECO:0000256" key="2">
    <source>
        <dbReference type="ARBA" id="ARBA00022475"/>
    </source>
</evidence>
<keyword evidence="2" id="KW-1003">Cell membrane</keyword>
<sequence>MASKALGFARPLTIAVFGDKKVGKTALIRRFIGQSFSKQHNPTVEDYYEEEIIRGTHRCRQLKILDTTGSYDFPAMRQIAISKSEAFILVYSVDDPKSFEKVKWHRQEILKYKGQTKVPILIVCNKTDLTDTASLEAMVKNSNNSEALPFSDELRAQKKIVDEWKCKLMFTSAKVRWNVNKIFYELVDIEEEKNNRSADKHTDQRRRSSLWFQIVCPTNRQQRPKHLVRTRSLSA</sequence>
<keyword evidence="5" id="KW-0472">Membrane</keyword>
<dbReference type="SUPFAM" id="SSF52540">
    <property type="entry name" value="P-loop containing nucleoside triphosphate hydrolases"/>
    <property type="match status" value="1"/>
</dbReference>